<feature type="region of interest" description="Disordered" evidence="2">
    <location>
        <begin position="1"/>
        <end position="20"/>
    </location>
</feature>
<keyword evidence="1" id="KW-0677">Repeat</keyword>
<feature type="domain" description="Nephrocystin 3-like N-terminal" evidence="4">
    <location>
        <begin position="325"/>
        <end position="499"/>
    </location>
</feature>
<dbReference type="OrthoDB" id="194358at2759"/>
<protein>
    <submittedName>
        <fullName evidence="5">Uncharacterized protein</fullName>
    </submittedName>
</protein>
<sequence length="698" mass="79836">MTDPDTPVQPSGDRADPHQDVAAVDSQLTNYKWEELWTRAYDKLDQKAPDVTKEYIDNVSSMQGGRSAEPSAVLIDAKWIESVVTRLEAQRTEKQWRVNFSAKLFEVDIRLREQVENFLKLAMWSDRLVRPALNTQPHAALAWSGATIVISLIQDFMSQSENLLNGLDVIAKIQIYWRVCEQAFLKSDMGENIYRELKLQLIDIYALILEYQFRAINHLSKRAVTRGKSGIFGCHEWEARKQSITALDTEAKNLVPVTQRTEFMNNWRQQLDQIHKSNQILQGIQAILHDSFELQKKEAENDLLRALSGQPYSTSLFDIDDRVPDTFEWFYKDENRFKEWRDSRKSGILWISAGPGCGKSVLTKSLIKDGLLTTKRSTTNIAHFFFKEGDINRNSTSSAMCRLIHQILVQDPSKKLLQNASERGYTTDASLAKDLGQLWGILEDIVSSSDSGDTILVLDALDECSRTDRVHLLKILQEFFEGNKAEDSSIVLKVFITSRPYDDFKLGKPRKINPLAEYTTHIVFPNVSKDINLVIDARIRTIASEIPPTQREAISKHLRGRQDRTFLWLSLTFKYIEMNPDLFKRVVDIEQQLYKLPDGIFDAYGALLARVQDHKRSRVLLEIVYRADRPVSLLEANYALTIALASQKFESHKSVESALFPMELFAGLVRNCSGFMIDVFDGNLSFLHATAREFLETP</sequence>
<evidence type="ECO:0000259" key="4">
    <source>
        <dbReference type="Pfam" id="PF24883"/>
    </source>
</evidence>
<dbReference type="InterPro" id="IPR056884">
    <property type="entry name" value="NPHP3-like_N"/>
</dbReference>
<evidence type="ECO:0000313" key="6">
    <source>
        <dbReference type="Proteomes" id="UP000799770"/>
    </source>
</evidence>
<evidence type="ECO:0000256" key="2">
    <source>
        <dbReference type="SAM" id="MobiDB-lite"/>
    </source>
</evidence>
<keyword evidence="6" id="KW-1185">Reference proteome</keyword>
<evidence type="ECO:0000256" key="1">
    <source>
        <dbReference type="ARBA" id="ARBA00022737"/>
    </source>
</evidence>
<feature type="non-terminal residue" evidence="5">
    <location>
        <position position="698"/>
    </location>
</feature>
<dbReference type="SUPFAM" id="SSF52540">
    <property type="entry name" value="P-loop containing nucleoside triphosphate hydrolases"/>
    <property type="match status" value="1"/>
</dbReference>
<reference evidence="5" key="1">
    <citation type="journal article" date="2020" name="Stud. Mycol.">
        <title>101 Dothideomycetes genomes: a test case for predicting lifestyles and emergence of pathogens.</title>
        <authorList>
            <person name="Haridas S."/>
            <person name="Albert R."/>
            <person name="Binder M."/>
            <person name="Bloem J."/>
            <person name="Labutti K."/>
            <person name="Salamov A."/>
            <person name="Andreopoulos B."/>
            <person name="Baker S."/>
            <person name="Barry K."/>
            <person name="Bills G."/>
            <person name="Bluhm B."/>
            <person name="Cannon C."/>
            <person name="Castanera R."/>
            <person name="Culley D."/>
            <person name="Daum C."/>
            <person name="Ezra D."/>
            <person name="Gonzalez J."/>
            <person name="Henrissat B."/>
            <person name="Kuo A."/>
            <person name="Liang C."/>
            <person name="Lipzen A."/>
            <person name="Lutzoni F."/>
            <person name="Magnuson J."/>
            <person name="Mondo S."/>
            <person name="Nolan M."/>
            <person name="Ohm R."/>
            <person name="Pangilinan J."/>
            <person name="Park H.-J."/>
            <person name="Ramirez L."/>
            <person name="Alfaro M."/>
            <person name="Sun H."/>
            <person name="Tritt A."/>
            <person name="Yoshinaga Y."/>
            <person name="Zwiers L.-H."/>
            <person name="Turgeon B."/>
            <person name="Goodwin S."/>
            <person name="Spatafora J."/>
            <person name="Crous P."/>
            <person name="Grigoriev I."/>
        </authorList>
    </citation>
    <scope>NUCLEOTIDE SEQUENCE</scope>
    <source>
        <strain evidence="5">CBS 627.86</strain>
    </source>
</reference>
<dbReference type="PANTHER" id="PTHR10039:SF17">
    <property type="entry name" value="FUNGAL STAND N-TERMINAL GOODBYE DOMAIN-CONTAINING PROTEIN-RELATED"/>
    <property type="match status" value="1"/>
</dbReference>
<accession>A0A6A5YL42</accession>
<dbReference type="Pfam" id="PF17100">
    <property type="entry name" value="NACHT_N"/>
    <property type="match status" value="1"/>
</dbReference>
<dbReference type="Pfam" id="PF24883">
    <property type="entry name" value="NPHP3_N"/>
    <property type="match status" value="1"/>
</dbReference>
<dbReference type="Proteomes" id="UP000799770">
    <property type="component" value="Unassembled WGS sequence"/>
</dbReference>
<dbReference type="PANTHER" id="PTHR10039">
    <property type="entry name" value="AMELOGENIN"/>
    <property type="match status" value="1"/>
</dbReference>
<organism evidence="5 6">
    <name type="scientific">Lophiotrema nucula</name>
    <dbReference type="NCBI Taxonomy" id="690887"/>
    <lineage>
        <taxon>Eukaryota</taxon>
        <taxon>Fungi</taxon>
        <taxon>Dikarya</taxon>
        <taxon>Ascomycota</taxon>
        <taxon>Pezizomycotina</taxon>
        <taxon>Dothideomycetes</taxon>
        <taxon>Pleosporomycetidae</taxon>
        <taxon>Pleosporales</taxon>
        <taxon>Lophiotremataceae</taxon>
        <taxon>Lophiotrema</taxon>
    </lineage>
</organism>
<gene>
    <name evidence="5" type="ORF">BDV96DRAFT_505443</name>
</gene>
<proteinExistence type="predicted"/>
<dbReference type="InterPro" id="IPR031359">
    <property type="entry name" value="NACHT_N"/>
</dbReference>
<dbReference type="EMBL" id="ML977351">
    <property type="protein sequence ID" value="KAF2107825.1"/>
    <property type="molecule type" value="Genomic_DNA"/>
</dbReference>
<dbReference type="InterPro" id="IPR027417">
    <property type="entry name" value="P-loop_NTPase"/>
</dbReference>
<evidence type="ECO:0000259" key="3">
    <source>
        <dbReference type="Pfam" id="PF17100"/>
    </source>
</evidence>
<evidence type="ECO:0000313" key="5">
    <source>
        <dbReference type="EMBL" id="KAF2107825.1"/>
    </source>
</evidence>
<name>A0A6A5YL42_9PLEO</name>
<dbReference type="AlphaFoldDB" id="A0A6A5YL42"/>
<feature type="domain" description="NWD NACHT-NTPase N-terminal" evidence="3">
    <location>
        <begin position="34"/>
        <end position="247"/>
    </location>
</feature>
<dbReference type="Gene3D" id="3.40.50.300">
    <property type="entry name" value="P-loop containing nucleotide triphosphate hydrolases"/>
    <property type="match status" value="1"/>
</dbReference>